<dbReference type="RefSeq" id="WP_201173203.1">
    <property type="nucleotide sequence ID" value="NZ_JAEPWM010000006.1"/>
</dbReference>
<evidence type="ECO:0000313" key="5">
    <source>
        <dbReference type="EMBL" id="MBK6007541.1"/>
    </source>
</evidence>
<name>A0A934TTZ7_9BURK</name>
<gene>
    <name evidence="5" type="ORF">JJB11_15690</name>
</gene>
<sequence>MKKPKTIALRLTALAAGAALSGSVLAADLKIGFITSLSGPISALGIPYNKGMQVADSLKDSIAGHKVQVIVLDDASDPATAARNARKLVNEDKVDVLIGTSGVPGAMAIAAVARETHTPLISPTPVTVPADDGGWTVTVSQSFPLMISAVVDKMKANGVKTVAFIGFSDALGDQTLHALEQSAAPAGIKIVANERYGRADSSVTGQVLKIVATRPDAVFFGTSGTPGALPILALAERGYKGGLYATHGLVNSEFVRIAGKAADGLLVPSGPVTVADQLPASNPNRKVGLQFREAYQKKFGEQPDPFAAYPFDAWLVFADAASRVGTKAEPGTPAYRQALHDAIGQTHELVGAHGVFNFKPGSPDGLDRRAAVMIRLDNGHWKLAQ</sequence>
<dbReference type="InterPro" id="IPR028081">
    <property type="entry name" value="Leu-bd"/>
</dbReference>
<evidence type="ECO:0000256" key="3">
    <source>
        <dbReference type="SAM" id="SignalP"/>
    </source>
</evidence>
<reference evidence="5" key="1">
    <citation type="journal article" date="2012" name="J. Microbiol. Biotechnol.">
        <title>Ramlibacter ginsenosidimutans sp. nov., with ginsenoside-converting activity.</title>
        <authorList>
            <person name="Wang L."/>
            <person name="An D.S."/>
            <person name="Kim S.G."/>
            <person name="Jin F.X."/>
            <person name="Kim S.C."/>
            <person name="Lee S.T."/>
            <person name="Im W.T."/>
        </authorList>
    </citation>
    <scope>NUCLEOTIDE SEQUENCE</scope>
    <source>
        <strain evidence="5">KACC 17527</strain>
    </source>
</reference>
<dbReference type="Gene3D" id="3.40.50.2300">
    <property type="match status" value="2"/>
</dbReference>
<dbReference type="AlphaFoldDB" id="A0A934TTZ7"/>
<evidence type="ECO:0000313" key="6">
    <source>
        <dbReference type="Proteomes" id="UP000630528"/>
    </source>
</evidence>
<feature type="domain" description="Leucine-binding protein" evidence="4">
    <location>
        <begin position="29"/>
        <end position="340"/>
    </location>
</feature>
<dbReference type="CDD" id="cd06333">
    <property type="entry name" value="PBP1_ABC_RPA1789-like"/>
    <property type="match status" value="1"/>
</dbReference>
<keyword evidence="6" id="KW-1185">Reference proteome</keyword>
<keyword evidence="2 3" id="KW-0732">Signal</keyword>
<evidence type="ECO:0000259" key="4">
    <source>
        <dbReference type="Pfam" id="PF13458"/>
    </source>
</evidence>
<dbReference type="SUPFAM" id="SSF53822">
    <property type="entry name" value="Periplasmic binding protein-like I"/>
    <property type="match status" value="1"/>
</dbReference>
<dbReference type="InterPro" id="IPR051010">
    <property type="entry name" value="BCAA_transport"/>
</dbReference>
<dbReference type="PANTHER" id="PTHR30483:SF38">
    <property type="entry name" value="BLR7848 PROTEIN"/>
    <property type="match status" value="1"/>
</dbReference>
<feature type="chain" id="PRO_5036790173" evidence="3">
    <location>
        <begin position="27"/>
        <end position="385"/>
    </location>
</feature>
<protein>
    <submittedName>
        <fullName evidence="5">ABC transporter substrate-binding protein</fullName>
    </submittedName>
</protein>
<accession>A0A934TTZ7</accession>
<dbReference type="EMBL" id="JAEPWM010000006">
    <property type="protein sequence ID" value="MBK6007541.1"/>
    <property type="molecule type" value="Genomic_DNA"/>
</dbReference>
<feature type="signal peptide" evidence="3">
    <location>
        <begin position="1"/>
        <end position="26"/>
    </location>
</feature>
<dbReference type="Proteomes" id="UP000630528">
    <property type="component" value="Unassembled WGS sequence"/>
</dbReference>
<proteinExistence type="inferred from homology"/>
<dbReference type="InterPro" id="IPR028082">
    <property type="entry name" value="Peripla_BP_I"/>
</dbReference>
<organism evidence="5 6">
    <name type="scientific">Ramlibacter ginsenosidimutans</name>
    <dbReference type="NCBI Taxonomy" id="502333"/>
    <lineage>
        <taxon>Bacteria</taxon>
        <taxon>Pseudomonadati</taxon>
        <taxon>Pseudomonadota</taxon>
        <taxon>Betaproteobacteria</taxon>
        <taxon>Burkholderiales</taxon>
        <taxon>Comamonadaceae</taxon>
        <taxon>Ramlibacter</taxon>
    </lineage>
</organism>
<reference evidence="5" key="2">
    <citation type="submission" date="2021-01" db="EMBL/GenBank/DDBJ databases">
        <authorList>
            <person name="Kang M."/>
        </authorList>
    </citation>
    <scope>NUCLEOTIDE SEQUENCE</scope>
    <source>
        <strain evidence="5">KACC 17527</strain>
    </source>
</reference>
<dbReference type="PANTHER" id="PTHR30483">
    <property type="entry name" value="LEUCINE-SPECIFIC-BINDING PROTEIN"/>
    <property type="match status" value="1"/>
</dbReference>
<evidence type="ECO:0000256" key="2">
    <source>
        <dbReference type="ARBA" id="ARBA00022729"/>
    </source>
</evidence>
<evidence type="ECO:0000256" key="1">
    <source>
        <dbReference type="ARBA" id="ARBA00010062"/>
    </source>
</evidence>
<dbReference type="Pfam" id="PF13458">
    <property type="entry name" value="Peripla_BP_6"/>
    <property type="match status" value="1"/>
</dbReference>
<comment type="similarity">
    <text evidence="1">Belongs to the leucine-binding protein family.</text>
</comment>
<comment type="caution">
    <text evidence="5">The sequence shown here is derived from an EMBL/GenBank/DDBJ whole genome shotgun (WGS) entry which is preliminary data.</text>
</comment>